<reference evidence="2 3" key="1">
    <citation type="submission" date="2019-02" db="EMBL/GenBank/DDBJ databases">
        <title>Deep-cultivation of Planctomycetes and their phenomic and genomic characterization uncovers novel biology.</title>
        <authorList>
            <person name="Wiegand S."/>
            <person name="Jogler M."/>
            <person name="Boedeker C."/>
            <person name="Pinto D."/>
            <person name="Vollmers J."/>
            <person name="Rivas-Marin E."/>
            <person name="Kohn T."/>
            <person name="Peeters S.H."/>
            <person name="Heuer A."/>
            <person name="Rast P."/>
            <person name="Oberbeckmann S."/>
            <person name="Bunk B."/>
            <person name="Jeske O."/>
            <person name="Meyerdierks A."/>
            <person name="Storesund J.E."/>
            <person name="Kallscheuer N."/>
            <person name="Luecker S."/>
            <person name="Lage O.M."/>
            <person name="Pohl T."/>
            <person name="Merkel B.J."/>
            <person name="Hornburger P."/>
            <person name="Mueller R.-W."/>
            <person name="Bruemmer F."/>
            <person name="Labrenz M."/>
            <person name="Spormann A.M."/>
            <person name="Op den Camp H."/>
            <person name="Overmann J."/>
            <person name="Amann R."/>
            <person name="Jetten M.S.M."/>
            <person name="Mascher T."/>
            <person name="Medema M.H."/>
            <person name="Devos D.P."/>
            <person name="Kaster A.-K."/>
            <person name="Ovreas L."/>
            <person name="Rohde M."/>
            <person name="Galperin M.Y."/>
            <person name="Jogler C."/>
        </authorList>
    </citation>
    <scope>NUCLEOTIDE SEQUENCE [LARGE SCALE GENOMIC DNA]</scope>
    <source>
        <strain evidence="2 3">EC9</strain>
    </source>
</reference>
<dbReference type="Pfam" id="PF04266">
    <property type="entry name" value="ASCH"/>
    <property type="match status" value="1"/>
</dbReference>
<protein>
    <submittedName>
        <fullName evidence="2">ASCH domain protein</fullName>
    </submittedName>
</protein>
<evidence type="ECO:0000259" key="1">
    <source>
        <dbReference type="Pfam" id="PF04266"/>
    </source>
</evidence>
<dbReference type="EMBL" id="CP036261">
    <property type="protein sequence ID" value="QDS86051.1"/>
    <property type="molecule type" value="Genomic_DNA"/>
</dbReference>
<evidence type="ECO:0000313" key="3">
    <source>
        <dbReference type="Proteomes" id="UP000319557"/>
    </source>
</evidence>
<dbReference type="InterPro" id="IPR015947">
    <property type="entry name" value="PUA-like_sf"/>
</dbReference>
<proteinExistence type="predicted"/>
<organism evidence="2 3">
    <name type="scientific">Rosistilla ulvae</name>
    <dbReference type="NCBI Taxonomy" id="1930277"/>
    <lineage>
        <taxon>Bacteria</taxon>
        <taxon>Pseudomonadati</taxon>
        <taxon>Planctomycetota</taxon>
        <taxon>Planctomycetia</taxon>
        <taxon>Pirellulales</taxon>
        <taxon>Pirellulaceae</taxon>
        <taxon>Rosistilla</taxon>
    </lineage>
</organism>
<sequence>MLKLPRDRHDAEVLRQRLTTWTGSYERQDMPEPTRALSVRQPHAEAIMRGIKKVEYRSSTTKIRGRIFIYAGLGRYDAAEESDWMAEYGIRDVTCDDLPRGAIVGTVELFDSKEGQWYLCRPERAATLRKPDNRPNPVWFKPFN</sequence>
<dbReference type="SUPFAM" id="SSF88697">
    <property type="entry name" value="PUA domain-like"/>
    <property type="match status" value="1"/>
</dbReference>
<dbReference type="OrthoDB" id="359066at2"/>
<accession>A0A517LTU5</accession>
<dbReference type="Proteomes" id="UP000319557">
    <property type="component" value="Chromosome"/>
</dbReference>
<keyword evidence="3" id="KW-1185">Reference proteome</keyword>
<feature type="domain" description="ASCH" evidence="1">
    <location>
        <begin position="37"/>
        <end position="99"/>
    </location>
</feature>
<dbReference type="AlphaFoldDB" id="A0A517LTU5"/>
<name>A0A517LTU5_9BACT</name>
<dbReference type="Gene3D" id="2.30.130.30">
    <property type="entry name" value="Hypothetical protein"/>
    <property type="match status" value="1"/>
</dbReference>
<gene>
    <name evidence="2" type="ORF">EC9_02090</name>
</gene>
<evidence type="ECO:0000313" key="2">
    <source>
        <dbReference type="EMBL" id="QDS86051.1"/>
    </source>
</evidence>
<dbReference type="InterPro" id="IPR007374">
    <property type="entry name" value="ASCH_domain"/>
</dbReference>
<dbReference type="KEGG" id="ruv:EC9_02090"/>